<organism evidence="2 3">
    <name type="scientific">Pendulispora rubella</name>
    <dbReference type="NCBI Taxonomy" id="2741070"/>
    <lineage>
        <taxon>Bacteria</taxon>
        <taxon>Pseudomonadati</taxon>
        <taxon>Myxococcota</taxon>
        <taxon>Myxococcia</taxon>
        <taxon>Myxococcales</taxon>
        <taxon>Sorangiineae</taxon>
        <taxon>Pendulisporaceae</taxon>
        <taxon>Pendulispora</taxon>
    </lineage>
</organism>
<evidence type="ECO:0000313" key="3">
    <source>
        <dbReference type="Proteomes" id="UP001374803"/>
    </source>
</evidence>
<name>A0ABZ2LKN6_9BACT</name>
<keyword evidence="3" id="KW-1185">Reference proteome</keyword>
<dbReference type="EMBL" id="CP089983">
    <property type="protein sequence ID" value="WXB10423.1"/>
    <property type="molecule type" value="Genomic_DNA"/>
</dbReference>
<feature type="region of interest" description="Disordered" evidence="1">
    <location>
        <begin position="384"/>
        <end position="417"/>
    </location>
</feature>
<gene>
    <name evidence="2" type="ORF">LVJ94_24745</name>
</gene>
<reference evidence="2" key="1">
    <citation type="submission" date="2021-12" db="EMBL/GenBank/DDBJ databases">
        <title>Discovery of the Pendulisporaceae a myxobacterial family with distinct sporulation behavior and unique specialized metabolism.</title>
        <authorList>
            <person name="Garcia R."/>
            <person name="Popoff A."/>
            <person name="Bader C.D."/>
            <person name="Loehr J."/>
            <person name="Walesch S."/>
            <person name="Walt C."/>
            <person name="Boldt J."/>
            <person name="Bunk B."/>
            <person name="Haeckl F.J.F.P.J."/>
            <person name="Gunesch A.P."/>
            <person name="Birkelbach J."/>
            <person name="Nuebel U."/>
            <person name="Pietschmann T."/>
            <person name="Bach T."/>
            <person name="Mueller R."/>
        </authorList>
    </citation>
    <scope>NUCLEOTIDE SEQUENCE</scope>
    <source>
        <strain evidence="2">MSr11367</strain>
    </source>
</reference>
<protein>
    <submittedName>
        <fullName evidence="2">Baseplate assembly protein</fullName>
    </submittedName>
</protein>
<evidence type="ECO:0000313" key="2">
    <source>
        <dbReference type="EMBL" id="WXB10423.1"/>
    </source>
</evidence>
<accession>A0ABZ2LKN6</accession>
<dbReference type="InterPro" id="IPR011749">
    <property type="entry name" value="CHP02243"/>
</dbReference>
<proteinExistence type="predicted"/>
<evidence type="ECO:0000256" key="1">
    <source>
        <dbReference type="SAM" id="MobiDB-lite"/>
    </source>
</evidence>
<dbReference type="RefSeq" id="WP_394840098.1">
    <property type="nucleotide sequence ID" value="NZ_CP089929.1"/>
</dbReference>
<feature type="compositionally biased region" description="Basic and acidic residues" evidence="1">
    <location>
        <begin position="387"/>
        <end position="399"/>
    </location>
</feature>
<dbReference type="NCBIfam" id="TIGR02243">
    <property type="entry name" value="putative baseplate assembly protein"/>
    <property type="match status" value="1"/>
</dbReference>
<sequence length="1033" mass="111336">MTQPCGCSACAASGATLVPVANRPGLPSIEYRVGTHATFLSTMKARLSSAEHRQGLDGLMARDSSDPSIAMLDAWATVADVLSFYQERIANEAYLRTAVDKASVTHLANLVGYEPRPGVSASVYLAYTVQSSPKVVVIPAGTRAQSVPNPGKKEKAQTFETSVTIEARAEWNNLQVRRTMPQDIRFDIGKLLADGERPPQTHNENVLVNRQKDDTNELKDVLYVEGNSTNLKPNDFLLFVRGGVAGIRRIRSVTVDQNKGRIAFLLFPRLLDLIDLEGIPLPTTPAKLAAPRPEREGNGIKTLELFSGLLKSTITPGDQPENPIGTEAAFNENRDVVPRILASFHPEAAAEAYRALSTAKVTEDLGFEVFPLTRVSLFGASSPKVRSKQDDLTKEKEWPFEPLAPPSSGGGGGVDNARAIGETALALPEAEHADAVPLADDSKGGEANVLYLDNAYEGVQIGDLLLLETVLTPLTAPARSVVRAGKVRTQSKAGFGLSGKTTRIELIEDGGLPRNWLGYWSGSPPQGNLEDNTLPHNFDAIRRTVVYLPGAPLTLAGIPIPDPVEGHSLELEQVYSDLSAGQWVVVSGERADIRAKLPPVTLADGTSDPSEDAEVQAAGVPWSELARVAAVTHSFDAKRKGDREHSTLELERALGHTYVRETVTINANVVLATHGEKRAQILGSGDGTIPHQAFTLGQSPLTFVSAPTPSGVASTLDVQVNGVRWHERPSFFDTGPRDRMFITRQDDAGKTTVTFGDGIEGARLPTGQNNVNSRYRNGIGKDGNVEAGQIKTVTDNPGGVSQVINPKRASGGADRDSRSLIRQNAPASVTALDRLVSVSDYADFSRTFAGVAKASAVVLSDGFRNVVHVTVAGVDDIPIDDTSNLLRNLRTALLRFGDPQQPVKVDARTAKFIVIDASVSVDEDHPWDTVRPRIEAALRDTFSFDRRELGQPLHRSEVLACIHAIEGVTCVNLNAFGVVSDAGKTEFPDEKDPPVYLARIDQKRELPHEFLPAEIAYLSPSVTETLKLAEMKA</sequence>
<dbReference type="Proteomes" id="UP001374803">
    <property type="component" value="Chromosome"/>
</dbReference>